<evidence type="ECO:0000256" key="3">
    <source>
        <dbReference type="ARBA" id="ARBA00022670"/>
    </source>
</evidence>
<dbReference type="AlphaFoldDB" id="A0A1F4Y3S8"/>
<evidence type="ECO:0000259" key="9">
    <source>
        <dbReference type="Pfam" id="PF05649"/>
    </source>
</evidence>
<dbReference type="CDD" id="cd08662">
    <property type="entry name" value="M13"/>
    <property type="match status" value="1"/>
</dbReference>
<feature type="domain" description="Peptidase M13 C-terminal" evidence="8">
    <location>
        <begin position="447"/>
        <end position="647"/>
    </location>
</feature>
<dbReference type="PANTHER" id="PTHR11733">
    <property type="entry name" value="ZINC METALLOPROTEASE FAMILY M13 NEPRILYSIN-RELATED"/>
    <property type="match status" value="1"/>
</dbReference>
<gene>
    <name evidence="10" type="ORF">A2419_02075</name>
</gene>
<reference evidence="10 11" key="1">
    <citation type="journal article" date="2016" name="Nat. Commun.">
        <title>Thousands of microbial genomes shed light on interconnected biogeochemical processes in an aquifer system.</title>
        <authorList>
            <person name="Anantharaman K."/>
            <person name="Brown C.T."/>
            <person name="Hug L.A."/>
            <person name="Sharon I."/>
            <person name="Castelle C.J."/>
            <person name="Probst A.J."/>
            <person name="Thomas B.C."/>
            <person name="Singh A."/>
            <person name="Wilkins M.J."/>
            <person name="Karaoz U."/>
            <person name="Brodie E.L."/>
            <person name="Williams K.H."/>
            <person name="Hubbard S.S."/>
            <person name="Banfield J.F."/>
        </authorList>
    </citation>
    <scope>NUCLEOTIDE SEQUENCE [LARGE SCALE GENOMIC DNA]</scope>
</reference>
<dbReference type="InterPro" id="IPR000718">
    <property type="entry name" value="Peptidase_M13"/>
</dbReference>
<dbReference type="SUPFAM" id="SSF55486">
    <property type="entry name" value="Metalloproteases ('zincins'), catalytic domain"/>
    <property type="match status" value="1"/>
</dbReference>
<dbReference type="EMBL" id="MEXB01000008">
    <property type="protein sequence ID" value="OGC88508.1"/>
    <property type="molecule type" value="Genomic_DNA"/>
</dbReference>
<evidence type="ECO:0000256" key="6">
    <source>
        <dbReference type="ARBA" id="ARBA00022833"/>
    </source>
</evidence>
<name>A0A1F4Y3S8_9BACT</name>
<sequence>MKSGQKKASWGFDTKNIDTKVRPQDDFYHYANGTWIKKAKIPPEEAQVGSFYDLRLETEKQLKVIMDRVLVKKNHKKGTPEQLLSDYYRSAADMKRRNALGIKPLAEYREKIDAISSYETLVSTIAYLHKEGVSGVWGSFMDQDFKDSTTYRMFLWQGGLSLPDRDYYLLDAPEQKRVREAYVVHIEKLLKLAGFKKQDISRAQEIVLHIETRLAKASMKKEDSRDPEKVYHKQTPDAFWKKYFERLGIKNISTVIVGQPDFFKEVAKMLKEVALDDWKTYLEWHLINDFAGTLSEAFVKENFRFYSQVMYGTKKMKPMWRRALSAAGGALGEPLGKIYIKEYFPESAKKKIDTLVTDLFAVYEGRIRELDWMSPETKKKAVAKLRVMKRKIAYPTKWDAYKDVSISPTDYFGNMRQIHEHDRKKMLRKLKKPVDRTEWITTPQVVNAFYNPGLNDINFPAAILQWPFFDPNADDALNYAGIGSVIGHEMTHGFDDSGAKFNGDGNMKDWWTPKDKKSFEQKGKMIVDQANEYTVVDDIKLNGQHTLGENIADFGGLVIAYDAYQKHLAKTGRKDIDGLSPEQRFFLAFAQMERSVSRPEVVKVRALTDPHANAQFRVNAPFSNFEPFYETFNVKKGDKLYREPKDRAKIW</sequence>
<keyword evidence="5" id="KW-0378">Hydrolase</keyword>
<keyword evidence="3" id="KW-0645">Protease</keyword>
<dbReference type="Pfam" id="PF05649">
    <property type="entry name" value="Peptidase_M13_N"/>
    <property type="match status" value="1"/>
</dbReference>
<organism evidence="10 11">
    <name type="scientific">Candidatus Adlerbacteria bacterium RIFOXYC1_FULL_48_26</name>
    <dbReference type="NCBI Taxonomy" id="1797247"/>
    <lineage>
        <taxon>Bacteria</taxon>
        <taxon>Candidatus Adleribacteriota</taxon>
    </lineage>
</organism>
<dbReference type="Gene3D" id="3.40.390.10">
    <property type="entry name" value="Collagenase (Catalytic Domain)"/>
    <property type="match status" value="1"/>
</dbReference>
<evidence type="ECO:0000313" key="10">
    <source>
        <dbReference type="EMBL" id="OGC88508.1"/>
    </source>
</evidence>
<comment type="similarity">
    <text evidence="2">Belongs to the peptidase M13 family.</text>
</comment>
<evidence type="ECO:0000313" key="11">
    <source>
        <dbReference type="Proteomes" id="UP000176568"/>
    </source>
</evidence>
<accession>A0A1F4Y3S8</accession>
<dbReference type="GO" id="GO:0016485">
    <property type="term" value="P:protein processing"/>
    <property type="evidence" value="ECO:0007669"/>
    <property type="project" value="TreeGrafter"/>
</dbReference>
<protein>
    <recommendedName>
        <fullName evidence="12">Peptidase M13</fullName>
    </recommendedName>
</protein>
<dbReference type="GO" id="GO:0046872">
    <property type="term" value="F:metal ion binding"/>
    <property type="evidence" value="ECO:0007669"/>
    <property type="project" value="UniProtKB-KW"/>
</dbReference>
<keyword evidence="7" id="KW-0482">Metalloprotease</keyword>
<comment type="cofactor">
    <cofactor evidence="1">
        <name>Zn(2+)</name>
        <dbReference type="ChEBI" id="CHEBI:29105"/>
    </cofactor>
</comment>
<dbReference type="Proteomes" id="UP000176568">
    <property type="component" value="Unassembled WGS sequence"/>
</dbReference>
<evidence type="ECO:0000256" key="1">
    <source>
        <dbReference type="ARBA" id="ARBA00001947"/>
    </source>
</evidence>
<dbReference type="InterPro" id="IPR042089">
    <property type="entry name" value="Peptidase_M13_dom_2"/>
</dbReference>
<dbReference type="GO" id="GO:0004222">
    <property type="term" value="F:metalloendopeptidase activity"/>
    <property type="evidence" value="ECO:0007669"/>
    <property type="project" value="InterPro"/>
</dbReference>
<keyword evidence="6" id="KW-0862">Zinc</keyword>
<dbReference type="PROSITE" id="PS51885">
    <property type="entry name" value="NEPRILYSIN"/>
    <property type="match status" value="1"/>
</dbReference>
<evidence type="ECO:0000256" key="4">
    <source>
        <dbReference type="ARBA" id="ARBA00022723"/>
    </source>
</evidence>
<evidence type="ECO:0000256" key="7">
    <source>
        <dbReference type="ARBA" id="ARBA00023049"/>
    </source>
</evidence>
<feature type="domain" description="Peptidase M13 N-terminal" evidence="9">
    <location>
        <begin position="23"/>
        <end position="395"/>
    </location>
</feature>
<dbReference type="PANTHER" id="PTHR11733:SF167">
    <property type="entry name" value="FI17812P1-RELATED"/>
    <property type="match status" value="1"/>
</dbReference>
<evidence type="ECO:0000256" key="5">
    <source>
        <dbReference type="ARBA" id="ARBA00022801"/>
    </source>
</evidence>
<dbReference type="PRINTS" id="PR00786">
    <property type="entry name" value="NEPRILYSIN"/>
</dbReference>
<dbReference type="GO" id="GO:0005886">
    <property type="term" value="C:plasma membrane"/>
    <property type="evidence" value="ECO:0007669"/>
    <property type="project" value="TreeGrafter"/>
</dbReference>
<dbReference type="InterPro" id="IPR008753">
    <property type="entry name" value="Peptidase_M13_N"/>
</dbReference>
<evidence type="ECO:0000259" key="8">
    <source>
        <dbReference type="Pfam" id="PF01431"/>
    </source>
</evidence>
<evidence type="ECO:0000256" key="2">
    <source>
        <dbReference type="ARBA" id="ARBA00007357"/>
    </source>
</evidence>
<comment type="caution">
    <text evidence="10">The sequence shown here is derived from an EMBL/GenBank/DDBJ whole genome shotgun (WGS) entry which is preliminary data.</text>
</comment>
<dbReference type="Gene3D" id="1.10.1380.10">
    <property type="entry name" value="Neutral endopeptidase , domain2"/>
    <property type="match status" value="1"/>
</dbReference>
<dbReference type="InterPro" id="IPR018497">
    <property type="entry name" value="Peptidase_M13_C"/>
</dbReference>
<dbReference type="InterPro" id="IPR024079">
    <property type="entry name" value="MetalloPept_cat_dom_sf"/>
</dbReference>
<dbReference type="STRING" id="1797247.A2419_02075"/>
<dbReference type="Pfam" id="PF01431">
    <property type="entry name" value="Peptidase_M13"/>
    <property type="match status" value="1"/>
</dbReference>
<proteinExistence type="inferred from homology"/>
<keyword evidence="4" id="KW-0479">Metal-binding</keyword>
<evidence type="ECO:0008006" key="12">
    <source>
        <dbReference type="Google" id="ProtNLM"/>
    </source>
</evidence>